<evidence type="ECO:0000256" key="2">
    <source>
        <dbReference type="ARBA" id="ARBA00022679"/>
    </source>
</evidence>
<keyword evidence="7" id="KW-1185">Reference proteome</keyword>
<dbReference type="Gene3D" id="3.40.50.1220">
    <property type="entry name" value="TPP-binding domain"/>
    <property type="match status" value="1"/>
</dbReference>
<evidence type="ECO:0000313" key="7">
    <source>
        <dbReference type="Proteomes" id="UP000214688"/>
    </source>
</evidence>
<dbReference type="Gene3D" id="3.30.1600.10">
    <property type="entry name" value="SIR2/SIRT2 'Small Domain"/>
    <property type="match status" value="1"/>
</dbReference>
<dbReference type="GO" id="GO:0070403">
    <property type="term" value="F:NAD+ binding"/>
    <property type="evidence" value="ECO:0007669"/>
    <property type="project" value="InterPro"/>
</dbReference>
<dbReference type="PANTHER" id="PTHR11085">
    <property type="entry name" value="NAD-DEPENDENT PROTEIN DEACYLASE SIRTUIN-5, MITOCHONDRIAL-RELATED"/>
    <property type="match status" value="1"/>
</dbReference>
<evidence type="ECO:0000256" key="1">
    <source>
        <dbReference type="ARBA" id="ARBA00012928"/>
    </source>
</evidence>
<evidence type="ECO:0000256" key="4">
    <source>
        <dbReference type="PROSITE-ProRule" id="PRU00236"/>
    </source>
</evidence>
<evidence type="ECO:0000313" key="6">
    <source>
        <dbReference type="EMBL" id="ASS75087.1"/>
    </source>
</evidence>
<keyword evidence="3" id="KW-0520">NAD</keyword>
<dbReference type="InterPro" id="IPR050134">
    <property type="entry name" value="NAD-dep_sirtuin_deacylases"/>
</dbReference>
<accession>A0A223D146</accession>
<keyword evidence="4" id="KW-0862">Zinc</keyword>
<dbReference type="PANTHER" id="PTHR11085:SF10">
    <property type="entry name" value="NAD-DEPENDENT PROTEIN DEACYLASE SIRTUIN-5, MITOCHONDRIAL-RELATED"/>
    <property type="match status" value="1"/>
</dbReference>
<dbReference type="InterPro" id="IPR003000">
    <property type="entry name" value="Sirtuin"/>
</dbReference>
<feature type="active site" description="Proton acceptor" evidence="4">
    <location>
        <position position="122"/>
    </location>
</feature>
<sequence>MRFQVILLCKGGIDMETMWKRWAELSVRPTAITGAGISVPSGLPTAGKRWRNWTLKEMFTLEMYRSDPLTFYDCYRDMLLQWREAKPNPAHVALAEANVRIITQNLDGLHLKADSAEVLEIHGNLRELICEICFALYPSHVAEHNRMPKCPTCAKPLKPNIVLSGEDVRHIAEAADWVGQADLLLIVGTKLEMEPICSLPRIAKSNGVPIIHCNKKAEVLLPEVCRLLKT</sequence>
<dbReference type="InterPro" id="IPR026590">
    <property type="entry name" value="Ssirtuin_cat_dom"/>
</dbReference>
<evidence type="ECO:0000256" key="3">
    <source>
        <dbReference type="ARBA" id="ARBA00023027"/>
    </source>
</evidence>
<dbReference type="AlphaFoldDB" id="A0A223D146"/>
<protein>
    <recommendedName>
        <fullName evidence="1">protein acetyllysine N-acetyltransferase</fullName>
        <ecNumber evidence="1">2.3.1.286</ecNumber>
    </recommendedName>
</protein>
<dbReference type="GO" id="GO:0017136">
    <property type="term" value="F:histone deacetylase activity, NAD-dependent"/>
    <property type="evidence" value="ECO:0007669"/>
    <property type="project" value="TreeGrafter"/>
</dbReference>
<dbReference type="InterPro" id="IPR026591">
    <property type="entry name" value="Sirtuin_cat_small_dom_sf"/>
</dbReference>
<keyword evidence="2" id="KW-0808">Transferase</keyword>
<feature type="binding site" evidence="4">
    <location>
        <position position="133"/>
    </location>
    <ligand>
        <name>Zn(2+)</name>
        <dbReference type="ChEBI" id="CHEBI:29105"/>
    </ligand>
</feature>
<dbReference type="EC" id="2.3.1.286" evidence="1"/>
<feature type="domain" description="Deacetylase sirtuin-type" evidence="5">
    <location>
        <begin position="11"/>
        <end position="230"/>
    </location>
</feature>
<dbReference type="KEGG" id="tab:CIG75_08930"/>
<organism evidence="6 7">
    <name type="scientific">Tumebacillus algifaecis</name>
    <dbReference type="NCBI Taxonomy" id="1214604"/>
    <lineage>
        <taxon>Bacteria</taxon>
        <taxon>Bacillati</taxon>
        <taxon>Bacillota</taxon>
        <taxon>Bacilli</taxon>
        <taxon>Bacillales</taxon>
        <taxon>Alicyclobacillaceae</taxon>
        <taxon>Tumebacillus</taxon>
    </lineage>
</organism>
<dbReference type="Pfam" id="PF02146">
    <property type="entry name" value="SIR2"/>
    <property type="match status" value="1"/>
</dbReference>
<feature type="binding site" evidence="4">
    <location>
        <position position="153"/>
    </location>
    <ligand>
        <name>Zn(2+)</name>
        <dbReference type="ChEBI" id="CHEBI:29105"/>
    </ligand>
</feature>
<reference evidence="6 7" key="1">
    <citation type="journal article" date="2015" name="Int. J. Syst. Evol. Microbiol.">
        <title>Tumebacillus algifaecis sp. nov., isolated from decomposing algal scum.</title>
        <authorList>
            <person name="Wu Y.F."/>
            <person name="Zhang B."/>
            <person name="Xing P."/>
            <person name="Wu Q.L."/>
            <person name="Liu S.J."/>
        </authorList>
    </citation>
    <scope>NUCLEOTIDE SEQUENCE [LARGE SCALE GENOMIC DNA]</scope>
    <source>
        <strain evidence="6 7">THMBR28</strain>
    </source>
</reference>
<dbReference type="EMBL" id="CP022657">
    <property type="protein sequence ID" value="ASS75087.1"/>
    <property type="molecule type" value="Genomic_DNA"/>
</dbReference>
<feature type="binding site" evidence="4">
    <location>
        <position position="130"/>
    </location>
    <ligand>
        <name>Zn(2+)</name>
        <dbReference type="ChEBI" id="CHEBI:29105"/>
    </ligand>
</feature>
<evidence type="ECO:0000259" key="5">
    <source>
        <dbReference type="PROSITE" id="PS50305"/>
    </source>
</evidence>
<dbReference type="SUPFAM" id="SSF52467">
    <property type="entry name" value="DHS-like NAD/FAD-binding domain"/>
    <property type="match status" value="1"/>
</dbReference>
<name>A0A223D146_9BACL</name>
<dbReference type="Proteomes" id="UP000214688">
    <property type="component" value="Chromosome"/>
</dbReference>
<gene>
    <name evidence="6" type="ORF">CIG75_08930</name>
</gene>
<feature type="binding site" evidence="4">
    <location>
        <position position="150"/>
    </location>
    <ligand>
        <name>Zn(2+)</name>
        <dbReference type="ChEBI" id="CHEBI:29105"/>
    </ligand>
</feature>
<proteinExistence type="predicted"/>
<dbReference type="PROSITE" id="PS50305">
    <property type="entry name" value="SIRTUIN"/>
    <property type="match status" value="1"/>
</dbReference>
<dbReference type="InterPro" id="IPR029035">
    <property type="entry name" value="DHS-like_NAD/FAD-binding_dom"/>
</dbReference>
<dbReference type="GO" id="GO:0046872">
    <property type="term" value="F:metal ion binding"/>
    <property type="evidence" value="ECO:0007669"/>
    <property type="project" value="UniProtKB-KW"/>
</dbReference>
<keyword evidence="4" id="KW-0479">Metal-binding</keyword>